<evidence type="ECO:0000313" key="2">
    <source>
        <dbReference type="Proteomes" id="UP001230649"/>
    </source>
</evidence>
<reference evidence="1" key="1">
    <citation type="submission" date="2023-04" db="EMBL/GenBank/DDBJ databases">
        <title>Draft Genome sequencing of Naganishia species isolated from polar environments using Oxford Nanopore Technology.</title>
        <authorList>
            <person name="Leo P."/>
            <person name="Venkateswaran K."/>
        </authorList>
    </citation>
    <scope>NUCLEOTIDE SEQUENCE</scope>
    <source>
        <strain evidence="1">MNA-CCFEE 5262</strain>
    </source>
</reference>
<comment type="caution">
    <text evidence="1">The sequence shown here is derived from an EMBL/GenBank/DDBJ whole genome shotgun (WGS) entry which is preliminary data.</text>
</comment>
<name>A0ACC2VTJ1_9TREE</name>
<organism evidence="1 2">
    <name type="scientific">Naganishia adeliensis</name>
    <dbReference type="NCBI Taxonomy" id="92952"/>
    <lineage>
        <taxon>Eukaryota</taxon>
        <taxon>Fungi</taxon>
        <taxon>Dikarya</taxon>
        <taxon>Basidiomycota</taxon>
        <taxon>Agaricomycotina</taxon>
        <taxon>Tremellomycetes</taxon>
        <taxon>Filobasidiales</taxon>
        <taxon>Filobasidiaceae</taxon>
        <taxon>Naganishia</taxon>
    </lineage>
</organism>
<evidence type="ECO:0000313" key="1">
    <source>
        <dbReference type="EMBL" id="KAJ9102091.1"/>
    </source>
</evidence>
<proteinExistence type="predicted"/>
<keyword evidence="2" id="KW-1185">Reference proteome</keyword>
<protein>
    <submittedName>
        <fullName evidence="1">Uncharacterized protein</fullName>
    </submittedName>
</protein>
<accession>A0ACC2VTJ1</accession>
<gene>
    <name evidence="1" type="ORF">QFC20_005100</name>
</gene>
<dbReference type="Proteomes" id="UP001230649">
    <property type="component" value="Unassembled WGS sequence"/>
</dbReference>
<sequence length="328" mass="36465">MRFIDIAVNLTDDMFQGKYRGKQLHSPDLEAVLERSKARGVESMIITGTSLAESRDALAMAERYGLYATAGCHPTSTTEIVKRDEDGYFHELEAVIRDELKKGNQSRLVAVGEIGLDYDRLHHSPAATQRAHFPRLLTLSDTYSLPLFLHSRHPDAHVDFVKALRDAGWEEGLEPLEGEDDPNHRLERGRLGVVHSFTGTVEEMKELLTFGLYIGLNGCSLKTKENLQVVSQIPLSRLMLETDAPWCSITGTAASAAHLPPPGHDMAQVTKSKNFKEGHGIKGRNEPADITAVAYVVAKAMGKPVEEVAKAAWENTVRVFFPHRKDWM</sequence>
<dbReference type="EMBL" id="JASBWS010000066">
    <property type="protein sequence ID" value="KAJ9102091.1"/>
    <property type="molecule type" value="Genomic_DNA"/>
</dbReference>